<dbReference type="Proteomes" id="UP000032566">
    <property type="component" value="Unassembled WGS sequence"/>
</dbReference>
<dbReference type="RefSeq" id="WP_044402785.1">
    <property type="nucleotide sequence ID" value="NZ_JBKBMI010000034.1"/>
</dbReference>
<evidence type="ECO:0000256" key="3">
    <source>
        <dbReference type="SAM" id="Phobius"/>
    </source>
</evidence>
<reference evidence="5 7" key="2">
    <citation type="submission" date="2019-06" db="EMBL/GenBank/DDBJ databases">
        <title>Genomic Encyclopedia of Archaeal and Bacterial Type Strains, Phase II (KMG-II): from individual species to whole genera.</title>
        <authorList>
            <person name="Goeker M."/>
        </authorList>
    </citation>
    <scope>NUCLEOTIDE SEQUENCE [LARGE SCALE GENOMIC DNA]</scope>
    <source>
        <strain evidence="5 7">DSM 7270</strain>
    </source>
</reference>
<feature type="coiled-coil region" evidence="1">
    <location>
        <begin position="112"/>
        <end position="146"/>
    </location>
</feature>
<dbReference type="Pfam" id="PF14235">
    <property type="entry name" value="DUF4337"/>
    <property type="match status" value="1"/>
</dbReference>
<dbReference type="PATRIC" id="fig|80878.5.peg.4287"/>
<evidence type="ECO:0000313" key="5">
    <source>
        <dbReference type="EMBL" id="TQN07688.1"/>
    </source>
</evidence>
<evidence type="ECO:0000313" key="6">
    <source>
        <dbReference type="Proteomes" id="UP000032566"/>
    </source>
</evidence>
<keyword evidence="6" id="KW-1185">Reference proteome</keyword>
<feature type="transmembrane region" description="Helical" evidence="3">
    <location>
        <begin position="43"/>
        <end position="62"/>
    </location>
</feature>
<name>A0A0D7K3H7_9BURK</name>
<dbReference type="InterPro" id="IPR025570">
    <property type="entry name" value="DUF4337"/>
</dbReference>
<keyword evidence="3" id="KW-0812">Transmembrane</keyword>
<keyword evidence="1" id="KW-0175">Coiled coil</keyword>
<feature type="transmembrane region" description="Helical" evidence="3">
    <location>
        <begin position="184"/>
        <end position="202"/>
    </location>
</feature>
<dbReference type="OrthoDB" id="9806096at2"/>
<protein>
    <submittedName>
        <fullName evidence="4">Membrane protein</fullName>
    </submittedName>
</protein>
<keyword evidence="3" id="KW-1133">Transmembrane helix</keyword>
<gene>
    <name evidence="5" type="ORF">BDD18_0827</name>
    <name evidence="4" type="ORF">RP29_19550</name>
</gene>
<feature type="compositionally biased region" description="Basic and acidic residues" evidence="2">
    <location>
        <begin position="10"/>
        <end position="34"/>
    </location>
</feature>
<evidence type="ECO:0000256" key="1">
    <source>
        <dbReference type="SAM" id="Coils"/>
    </source>
</evidence>
<keyword evidence="3" id="KW-0472">Membrane</keyword>
<dbReference type="AlphaFoldDB" id="A0A0D7K3H7"/>
<dbReference type="EMBL" id="JXYQ01000090">
    <property type="protein sequence ID" value="KJA08886.1"/>
    <property type="molecule type" value="Genomic_DNA"/>
</dbReference>
<accession>A0A0D7K3H7</accession>
<evidence type="ECO:0000313" key="4">
    <source>
        <dbReference type="EMBL" id="KJA08886.1"/>
    </source>
</evidence>
<proteinExistence type="predicted"/>
<comment type="caution">
    <text evidence="4">The sequence shown here is derived from an EMBL/GenBank/DDBJ whole genome shotgun (WGS) entry which is preliminary data.</text>
</comment>
<dbReference type="Proteomes" id="UP000316993">
    <property type="component" value="Unassembled WGS sequence"/>
</dbReference>
<sequence>MSSGGFHVHGPHDHAIEHATHGHGEHPAESHGTEGHGSSTNKIAMFTAIVATVGAIFAYMGGATQANAGLMKNDAAIKKTEASNQWNYFQSKSTKQSLAELARDMTPSEQEKAKYQAKIDRYETEKNEIKKAAEGLEAEARAFDEKSEAQMHQHHRWAQATTALQVAIALAAIALLTRKKWLEWGMYGVAAIGLGVGTLALLHI</sequence>
<feature type="region of interest" description="Disordered" evidence="2">
    <location>
        <begin position="1"/>
        <end position="39"/>
    </location>
</feature>
<dbReference type="EMBL" id="VFPV01000001">
    <property type="protein sequence ID" value="TQN07688.1"/>
    <property type="molecule type" value="Genomic_DNA"/>
</dbReference>
<evidence type="ECO:0000313" key="7">
    <source>
        <dbReference type="Proteomes" id="UP000316993"/>
    </source>
</evidence>
<organism evidence="4 6">
    <name type="scientific">Acidovorax temperans</name>
    <dbReference type="NCBI Taxonomy" id="80878"/>
    <lineage>
        <taxon>Bacteria</taxon>
        <taxon>Pseudomonadati</taxon>
        <taxon>Pseudomonadota</taxon>
        <taxon>Betaproteobacteria</taxon>
        <taxon>Burkholderiales</taxon>
        <taxon>Comamonadaceae</taxon>
        <taxon>Acidovorax</taxon>
    </lineage>
</organism>
<evidence type="ECO:0000256" key="2">
    <source>
        <dbReference type="SAM" id="MobiDB-lite"/>
    </source>
</evidence>
<feature type="transmembrane region" description="Helical" evidence="3">
    <location>
        <begin position="157"/>
        <end position="178"/>
    </location>
</feature>
<dbReference type="STRING" id="80878.RP29_19550"/>
<reference evidence="4 6" key="1">
    <citation type="submission" date="2014-12" db="EMBL/GenBank/DDBJ databases">
        <title>Isolation of bacteria from lake water.</title>
        <authorList>
            <person name="Sheng K.-Y."/>
            <person name="Chin P.-S."/>
            <person name="Chan K.-G."/>
            <person name="Tan G.S."/>
        </authorList>
    </citation>
    <scope>NUCLEOTIDE SEQUENCE [LARGE SCALE GENOMIC DNA]</scope>
    <source>
        <strain evidence="4 6">KY4</strain>
    </source>
</reference>